<dbReference type="SMART" id="SM00525">
    <property type="entry name" value="FES"/>
    <property type="match status" value="1"/>
</dbReference>
<evidence type="ECO:0000256" key="2">
    <source>
        <dbReference type="ARBA" id="ARBA00002933"/>
    </source>
</evidence>
<dbReference type="SUPFAM" id="SSF55811">
    <property type="entry name" value="Nudix"/>
    <property type="match status" value="1"/>
</dbReference>
<evidence type="ECO:0000256" key="5">
    <source>
        <dbReference type="ARBA" id="ARBA00022023"/>
    </source>
</evidence>
<evidence type="ECO:0000256" key="14">
    <source>
        <dbReference type="RuleBase" id="RU365096"/>
    </source>
</evidence>
<dbReference type="Proteomes" id="UP000294599">
    <property type="component" value="Unassembled WGS sequence"/>
</dbReference>
<dbReference type="InterPro" id="IPR003651">
    <property type="entry name" value="Endonuclease3_FeS-loop_motif"/>
</dbReference>
<dbReference type="SMART" id="SM00478">
    <property type="entry name" value="ENDO3c"/>
    <property type="match status" value="1"/>
</dbReference>
<dbReference type="InterPro" id="IPR005760">
    <property type="entry name" value="A/G_AdeGlyc_MutY"/>
</dbReference>
<dbReference type="Pfam" id="PF14815">
    <property type="entry name" value="NUDIX_4"/>
    <property type="match status" value="1"/>
</dbReference>
<dbReference type="GO" id="GO:0051539">
    <property type="term" value="F:4 iron, 4 sulfur cluster binding"/>
    <property type="evidence" value="ECO:0007669"/>
    <property type="project" value="UniProtKB-UniRule"/>
</dbReference>
<dbReference type="InterPro" id="IPR000445">
    <property type="entry name" value="HhH_motif"/>
</dbReference>
<comment type="function">
    <text evidence="2">Adenine glycosylase active on G-A mispairs. MutY also corrects error-prone DNA synthesis past GO lesions which are due to the oxidatively damaged form of guanine: 7,8-dihydro-8-oxoguanine (8-oxo-dGTP).</text>
</comment>
<dbReference type="PANTHER" id="PTHR42944:SF1">
    <property type="entry name" value="ADENINE DNA GLYCOSYLASE"/>
    <property type="match status" value="1"/>
</dbReference>
<dbReference type="PANTHER" id="PTHR42944">
    <property type="entry name" value="ADENINE DNA GLYCOSYLASE"/>
    <property type="match status" value="1"/>
</dbReference>
<evidence type="ECO:0000313" key="17">
    <source>
        <dbReference type="Proteomes" id="UP000294599"/>
    </source>
</evidence>
<dbReference type="PROSITE" id="PS01155">
    <property type="entry name" value="ENDONUCLEASE_III_2"/>
    <property type="match status" value="1"/>
</dbReference>
<keyword evidence="8 14" id="KW-0227">DNA damage</keyword>
<evidence type="ECO:0000256" key="11">
    <source>
        <dbReference type="ARBA" id="ARBA00023014"/>
    </source>
</evidence>
<dbReference type="InterPro" id="IPR023170">
    <property type="entry name" value="HhH_base_excis_C"/>
</dbReference>
<dbReference type="GO" id="GO:0034039">
    <property type="term" value="F:8-oxo-7,8-dihydroguanine DNA N-glycosylase activity"/>
    <property type="evidence" value="ECO:0007669"/>
    <property type="project" value="TreeGrafter"/>
</dbReference>
<evidence type="ECO:0000256" key="3">
    <source>
        <dbReference type="ARBA" id="ARBA00008343"/>
    </source>
</evidence>
<keyword evidence="10 14" id="KW-0408">Iron</keyword>
<dbReference type="CDD" id="cd00056">
    <property type="entry name" value="ENDO3c"/>
    <property type="match status" value="1"/>
</dbReference>
<dbReference type="AlphaFoldDB" id="A0A4R3LGX1"/>
<dbReference type="FunFam" id="1.10.340.30:FF:000002">
    <property type="entry name" value="Adenine DNA glycosylase"/>
    <property type="match status" value="1"/>
</dbReference>
<evidence type="ECO:0000256" key="12">
    <source>
        <dbReference type="ARBA" id="ARBA00023204"/>
    </source>
</evidence>
<evidence type="ECO:0000259" key="15">
    <source>
        <dbReference type="SMART" id="SM00478"/>
    </source>
</evidence>
<sequence>MARAATAHSPASEPLPAFASRLLAWHAKHGRHDLPWQQPRDPYRVWLSEIMLQQTQVATVTGYFLRFVDALPTLPALARAPADQVMALWSGLGYYSRARNLQRAARLCVEHHGGELPADLDALMALPGIGRSTAGAILSQAFGLRAPILDGNVKRVLCRSHGIDGFPGQRAIELHLWWLADALLPPSQLADYTQAIMDLGATVCTRARPECGNCPLRDDCVALATGRVAELPTPRPRRTLPQRSAAWLVAVHDSRRVLLHRRPSPGIWGGLWSLPEFPDESSLRGDRALGTTFPPPALVPMPAVRHVFTHYALTAQPFRLDIGEDQVHVFAPGPGVAEQDGCRWHPLDELASIGIPQPVRRLLTGLRLRED</sequence>
<gene>
    <name evidence="16" type="ORF">EDC25_106121</name>
</gene>
<dbReference type="Gene3D" id="1.10.340.30">
    <property type="entry name" value="Hypothetical protein, domain 2"/>
    <property type="match status" value="1"/>
</dbReference>
<evidence type="ECO:0000256" key="1">
    <source>
        <dbReference type="ARBA" id="ARBA00000843"/>
    </source>
</evidence>
<keyword evidence="17" id="KW-1185">Reference proteome</keyword>
<dbReference type="Gene3D" id="3.90.79.10">
    <property type="entry name" value="Nucleoside Triphosphate Pyrophosphohydrolase"/>
    <property type="match status" value="1"/>
</dbReference>
<dbReference type="GO" id="GO:0006298">
    <property type="term" value="P:mismatch repair"/>
    <property type="evidence" value="ECO:0007669"/>
    <property type="project" value="TreeGrafter"/>
</dbReference>
<evidence type="ECO:0000313" key="16">
    <source>
        <dbReference type="EMBL" id="TCS99282.1"/>
    </source>
</evidence>
<dbReference type="GO" id="GO:0006284">
    <property type="term" value="P:base-excision repair"/>
    <property type="evidence" value="ECO:0007669"/>
    <property type="project" value="UniProtKB-UniRule"/>
</dbReference>
<dbReference type="GO" id="GO:0046872">
    <property type="term" value="F:metal ion binding"/>
    <property type="evidence" value="ECO:0007669"/>
    <property type="project" value="UniProtKB-UniRule"/>
</dbReference>
<comment type="caution">
    <text evidence="16">The sequence shown here is derived from an EMBL/GenBank/DDBJ whole genome shotgun (WGS) entry which is preliminary data.</text>
</comment>
<dbReference type="SUPFAM" id="SSF48150">
    <property type="entry name" value="DNA-glycosylase"/>
    <property type="match status" value="1"/>
</dbReference>
<organism evidence="16 17">
    <name type="scientific">Pseudofulvimonas gallinarii</name>
    <dbReference type="NCBI Taxonomy" id="634155"/>
    <lineage>
        <taxon>Bacteria</taxon>
        <taxon>Pseudomonadati</taxon>
        <taxon>Pseudomonadota</taxon>
        <taxon>Gammaproteobacteria</taxon>
        <taxon>Lysobacterales</taxon>
        <taxon>Rhodanobacteraceae</taxon>
        <taxon>Pseudofulvimonas</taxon>
    </lineage>
</organism>
<dbReference type="InterPro" id="IPR004036">
    <property type="entry name" value="Endonuclease-III-like_CS2"/>
</dbReference>
<comment type="similarity">
    <text evidence="3 14">Belongs to the Nth/MutY family.</text>
</comment>
<evidence type="ECO:0000256" key="9">
    <source>
        <dbReference type="ARBA" id="ARBA00022801"/>
    </source>
</evidence>
<evidence type="ECO:0000256" key="13">
    <source>
        <dbReference type="ARBA" id="ARBA00023295"/>
    </source>
</evidence>
<dbReference type="InterPro" id="IPR003265">
    <property type="entry name" value="HhH-GPD_domain"/>
</dbReference>
<comment type="catalytic activity">
    <reaction evidence="1 14">
        <text>Hydrolyzes free adenine bases from 7,8-dihydro-8-oxoguanine:adenine mismatched double-stranded DNA, leaving an apurinic site.</text>
        <dbReference type="EC" id="3.2.2.31"/>
    </reaction>
</comment>
<evidence type="ECO:0000256" key="10">
    <source>
        <dbReference type="ARBA" id="ARBA00023004"/>
    </source>
</evidence>
<evidence type="ECO:0000256" key="7">
    <source>
        <dbReference type="ARBA" id="ARBA00022723"/>
    </source>
</evidence>
<dbReference type="InterPro" id="IPR015797">
    <property type="entry name" value="NUDIX_hydrolase-like_dom_sf"/>
</dbReference>
<comment type="cofactor">
    <cofactor evidence="14">
        <name>[4Fe-4S] cluster</name>
        <dbReference type="ChEBI" id="CHEBI:49883"/>
    </cofactor>
    <text evidence="14">Binds 1 [4Fe-4S] cluster.</text>
</comment>
<dbReference type="GO" id="GO:0035485">
    <property type="term" value="F:adenine/guanine mispair binding"/>
    <property type="evidence" value="ECO:0007669"/>
    <property type="project" value="TreeGrafter"/>
</dbReference>
<dbReference type="EMBL" id="SMAF01000006">
    <property type="protein sequence ID" value="TCS99282.1"/>
    <property type="molecule type" value="Genomic_DNA"/>
</dbReference>
<dbReference type="Gene3D" id="1.10.1670.10">
    <property type="entry name" value="Helix-hairpin-Helix base-excision DNA repair enzymes (C-terminal)"/>
    <property type="match status" value="1"/>
</dbReference>
<dbReference type="InterPro" id="IPR029119">
    <property type="entry name" value="MutY_C"/>
</dbReference>
<dbReference type="Pfam" id="PF00633">
    <property type="entry name" value="HHH"/>
    <property type="match status" value="1"/>
</dbReference>
<keyword evidence="9" id="KW-0378">Hydrolase</keyword>
<feature type="domain" description="HhH-GPD" evidence="15">
    <location>
        <begin position="51"/>
        <end position="202"/>
    </location>
</feature>
<keyword evidence="11" id="KW-0411">Iron-sulfur</keyword>
<dbReference type="GO" id="GO:0032357">
    <property type="term" value="F:oxidized purine DNA binding"/>
    <property type="evidence" value="ECO:0007669"/>
    <property type="project" value="TreeGrafter"/>
</dbReference>
<dbReference type="CDD" id="cd03431">
    <property type="entry name" value="NUDIX_DNA_Glycosylase_C-MutY"/>
    <property type="match status" value="1"/>
</dbReference>
<proteinExistence type="inferred from homology"/>
<dbReference type="GO" id="GO:0000701">
    <property type="term" value="F:purine-specific mismatch base pair DNA N-glycosylase activity"/>
    <property type="evidence" value="ECO:0007669"/>
    <property type="project" value="UniProtKB-EC"/>
</dbReference>
<evidence type="ECO:0000256" key="4">
    <source>
        <dbReference type="ARBA" id="ARBA00012045"/>
    </source>
</evidence>
<reference evidence="16 17" key="1">
    <citation type="submission" date="2019-03" db="EMBL/GenBank/DDBJ databases">
        <title>Genomic Encyclopedia of Type Strains, Phase IV (KMG-IV): sequencing the most valuable type-strain genomes for metagenomic binning, comparative biology and taxonomic classification.</title>
        <authorList>
            <person name="Goeker M."/>
        </authorList>
    </citation>
    <scope>NUCLEOTIDE SEQUENCE [LARGE SCALE GENOMIC DNA]</scope>
    <source>
        <strain evidence="16 17">DSM 21944</strain>
    </source>
</reference>
<name>A0A4R3LGX1_9GAMM</name>
<dbReference type="OrthoDB" id="9802365at2"/>
<dbReference type="NCBIfam" id="TIGR01084">
    <property type="entry name" value="mutY"/>
    <property type="match status" value="1"/>
</dbReference>
<dbReference type="InterPro" id="IPR011257">
    <property type="entry name" value="DNA_glycosylase"/>
</dbReference>
<accession>A0A4R3LGX1</accession>
<dbReference type="RefSeq" id="WP_123522037.1">
    <property type="nucleotide sequence ID" value="NZ_JBHLWF010000031.1"/>
</dbReference>
<dbReference type="Pfam" id="PF00730">
    <property type="entry name" value="HhH-GPD"/>
    <property type="match status" value="1"/>
</dbReference>
<dbReference type="InterPro" id="IPR044298">
    <property type="entry name" value="MIG/MutY"/>
</dbReference>
<protein>
    <recommendedName>
        <fullName evidence="5 14">Adenine DNA glycosylase</fullName>
        <ecNumber evidence="4 14">3.2.2.31</ecNumber>
    </recommendedName>
</protein>
<evidence type="ECO:0000256" key="8">
    <source>
        <dbReference type="ARBA" id="ARBA00022763"/>
    </source>
</evidence>
<keyword evidence="7" id="KW-0479">Metal-binding</keyword>
<dbReference type="EC" id="3.2.2.31" evidence="4 14"/>
<evidence type="ECO:0000256" key="6">
    <source>
        <dbReference type="ARBA" id="ARBA00022485"/>
    </source>
</evidence>
<keyword evidence="6" id="KW-0004">4Fe-4S</keyword>
<keyword evidence="12" id="KW-0234">DNA repair</keyword>
<keyword evidence="13 14" id="KW-0326">Glycosidase</keyword>